<feature type="transmembrane region" description="Helical" evidence="8">
    <location>
        <begin position="335"/>
        <end position="356"/>
    </location>
</feature>
<feature type="transmembrane region" description="Helical" evidence="8">
    <location>
        <begin position="175"/>
        <end position="193"/>
    </location>
</feature>
<organism evidence="9 10">
    <name type="scientific">Pseudomonas qingdaonensis</name>
    <dbReference type="NCBI Taxonomy" id="2056231"/>
    <lineage>
        <taxon>Bacteria</taxon>
        <taxon>Pseudomonadati</taxon>
        <taxon>Pseudomonadota</taxon>
        <taxon>Gammaproteobacteria</taxon>
        <taxon>Pseudomonadales</taxon>
        <taxon>Pseudomonadaceae</taxon>
        <taxon>Pseudomonas</taxon>
    </lineage>
</organism>
<dbReference type="PANTHER" id="PTHR31806">
    <property type="entry name" value="PURINE-CYTOSINE PERMEASE FCY2-RELATED"/>
    <property type="match status" value="1"/>
</dbReference>
<protein>
    <submittedName>
        <fullName evidence="9">Cytosine permease</fullName>
    </submittedName>
</protein>
<feature type="transmembrane region" description="Helical" evidence="8">
    <location>
        <begin position="107"/>
        <end position="135"/>
    </location>
</feature>
<gene>
    <name evidence="9" type="ORF">KH389_25105</name>
</gene>
<keyword evidence="3 7" id="KW-0813">Transport</keyword>
<feature type="transmembrane region" description="Helical" evidence="8">
    <location>
        <begin position="205"/>
        <end position="223"/>
    </location>
</feature>
<feature type="transmembrane region" description="Helical" evidence="8">
    <location>
        <begin position="147"/>
        <end position="168"/>
    </location>
</feature>
<evidence type="ECO:0000256" key="5">
    <source>
        <dbReference type="ARBA" id="ARBA00022989"/>
    </source>
</evidence>
<feature type="transmembrane region" description="Helical" evidence="8">
    <location>
        <begin position="290"/>
        <end position="314"/>
    </location>
</feature>
<dbReference type="CDD" id="cd11484">
    <property type="entry name" value="SLC-NCS1sbd_CobB-like"/>
    <property type="match status" value="1"/>
</dbReference>
<name>A0ABX8DT14_9PSED</name>
<keyword evidence="5 8" id="KW-1133">Transmembrane helix</keyword>
<keyword evidence="6 7" id="KW-0472">Membrane</keyword>
<evidence type="ECO:0000256" key="8">
    <source>
        <dbReference type="SAM" id="Phobius"/>
    </source>
</evidence>
<proteinExistence type="inferred from homology"/>
<feature type="transmembrane region" description="Helical" evidence="8">
    <location>
        <begin position="405"/>
        <end position="427"/>
    </location>
</feature>
<dbReference type="Gene3D" id="1.10.4160.10">
    <property type="entry name" value="Hydantoin permease"/>
    <property type="match status" value="1"/>
</dbReference>
<keyword evidence="4 8" id="KW-0812">Transmembrane</keyword>
<evidence type="ECO:0000256" key="1">
    <source>
        <dbReference type="ARBA" id="ARBA00004141"/>
    </source>
</evidence>
<dbReference type="InterPro" id="IPR001248">
    <property type="entry name" value="Pur-cyt_permease"/>
</dbReference>
<dbReference type="PIRSF" id="PIRSF002744">
    <property type="entry name" value="Pur-cyt_permease"/>
    <property type="match status" value="1"/>
</dbReference>
<feature type="transmembrane region" description="Helical" evidence="8">
    <location>
        <begin position="362"/>
        <end position="384"/>
    </location>
</feature>
<evidence type="ECO:0000256" key="6">
    <source>
        <dbReference type="ARBA" id="ARBA00023136"/>
    </source>
</evidence>
<feature type="transmembrane region" description="Helical" evidence="8">
    <location>
        <begin position="433"/>
        <end position="458"/>
    </location>
</feature>
<evidence type="ECO:0000256" key="3">
    <source>
        <dbReference type="ARBA" id="ARBA00022448"/>
    </source>
</evidence>
<dbReference type="InterPro" id="IPR026030">
    <property type="entry name" value="Pur-cyt_permease_Fcy2/21/22"/>
</dbReference>
<accession>A0ABX8DT14</accession>
<comment type="subcellular location">
    <subcellularLocation>
        <location evidence="1">Membrane</location>
        <topology evidence="1">Multi-pass membrane protein</topology>
    </subcellularLocation>
</comment>
<sequence length="478" mass="50788">MPGNAMNNAAPAPETSGLKIETRTIHPVPLDERHGKAWHLGPFWFTGNFVLTTMVTGFVGPALGLAAWQAVLAILLGVALGTLCMALHANQGPRLGLPQMIQSRAQFGLRGAVLPFMAVVCVYIGFNVFNVILATDALTTVLPGSDAFWYALLIAVAVVIAVVGHDLLHTVQRWLTYLLIGVFGLLTLAALLLLEADTVQRQLQFSWSGFLIQLSAAAGYQISYSVYVSDYSRYLPPSTSARKVVLWTYLGAAGSAVWLMSLGALVASAVVAPEAISSLQHLGNRFLPGFGTFAILMAVPALVGIMAVNCYGALLTGISAITAFRPLAPGLAGRALGLGGIGALVYLTAIALPDSYLDSFNLFLQLMLYVLVPWSAINLTDYYLLRKGNYVIPAMFDPAGEYGQWAWPGILAYLGGLLAMLPFVSLAGVQGPVAVALSGADLAFVPGFIVSALLYWLLMRHLPGIPPPPVAERKAPQP</sequence>
<reference evidence="9 10" key="1">
    <citation type="journal article" date="2016" name="J. Hazard. Mater.">
        <title>A newly isolated Pseudomonas putida S-1 strain for batch-mode-propanethiol degradation and continuous treatment of propanethiol-containing waste gas.</title>
        <authorList>
            <person name="Chen D.Z."/>
            <person name="Sun Y.M."/>
            <person name="Han L.M."/>
            <person name="Chen J."/>
            <person name="Ye J.X."/>
            <person name="Chen J.M."/>
        </authorList>
    </citation>
    <scope>NUCLEOTIDE SEQUENCE [LARGE SCALE GENOMIC DNA]</scope>
    <source>
        <strain evidence="9 10">S-1</strain>
    </source>
</reference>
<evidence type="ECO:0000313" key="9">
    <source>
        <dbReference type="EMBL" id="QVL18609.1"/>
    </source>
</evidence>
<evidence type="ECO:0000256" key="2">
    <source>
        <dbReference type="ARBA" id="ARBA00008974"/>
    </source>
</evidence>
<evidence type="ECO:0000313" key="10">
    <source>
        <dbReference type="Proteomes" id="UP000678154"/>
    </source>
</evidence>
<dbReference type="EMBL" id="CP074676">
    <property type="protein sequence ID" value="QVL18609.1"/>
    <property type="molecule type" value="Genomic_DNA"/>
</dbReference>
<evidence type="ECO:0000256" key="7">
    <source>
        <dbReference type="PIRNR" id="PIRNR002744"/>
    </source>
</evidence>
<dbReference type="Pfam" id="PF02133">
    <property type="entry name" value="Transp_cyt_pur"/>
    <property type="match status" value="1"/>
</dbReference>
<feature type="transmembrane region" description="Helical" evidence="8">
    <location>
        <begin position="43"/>
        <end position="60"/>
    </location>
</feature>
<dbReference type="Proteomes" id="UP000678154">
    <property type="component" value="Chromosome"/>
</dbReference>
<dbReference type="PANTHER" id="PTHR31806:SF1">
    <property type="entry name" value="PURINE-CYTOSINE PERMEASE FCY2-RELATED"/>
    <property type="match status" value="1"/>
</dbReference>
<keyword evidence="10" id="KW-1185">Reference proteome</keyword>
<evidence type="ECO:0000256" key="4">
    <source>
        <dbReference type="ARBA" id="ARBA00022692"/>
    </source>
</evidence>
<feature type="transmembrane region" description="Helical" evidence="8">
    <location>
        <begin position="66"/>
        <end position="87"/>
    </location>
</feature>
<comment type="similarity">
    <text evidence="2 7">Belongs to the purine-cytosine permease (2.A.39) family.</text>
</comment>
<feature type="transmembrane region" description="Helical" evidence="8">
    <location>
        <begin position="244"/>
        <end position="270"/>
    </location>
</feature>